<dbReference type="InterPro" id="IPR018060">
    <property type="entry name" value="HTH_AraC"/>
</dbReference>
<organism evidence="5 6">
    <name type="scientific">Nocardia otitidiscaviarum</name>
    <dbReference type="NCBI Taxonomy" id="1823"/>
    <lineage>
        <taxon>Bacteria</taxon>
        <taxon>Bacillati</taxon>
        <taxon>Actinomycetota</taxon>
        <taxon>Actinomycetes</taxon>
        <taxon>Mycobacteriales</taxon>
        <taxon>Nocardiaceae</taxon>
        <taxon>Nocardia</taxon>
    </lineage>
</organism>
<dbReference type="Proteomes" id="UP000255467">
    <property type="component" value="Unassembled WGS sequence"/>
</dbReference>
<feature type="domain" description="HTH araC/xylS-type" evidence="4">
    <location>
        <begin position="38"/>
        <end position="83"/>
    </location>
</feature>
<dbReference type="PROSITE" id="PS01124">
    <property type="entry name" value="HTH_ARAC_FAMILY_2"/>
    <property type="match status" value="1"/>
</dbReference>
<dbReference type="PANTHER" id="PTHR47894">
    <property type="entry name" value="HTH-TYPE TRANSCRIPTIONAL REGULATOR GADX"/>
    <property type="match status" value="1"/>
</dbReference>
<accession>A0A379JJV9</accession>
<reference evidence="5 6" key="1">
    <citation type="submission" date="2018-06" db="EMBL/GenBank/DDBJ databases">
        <authorList>
            <consortium name="Pathogen Informatics"/>
            <person name="Doyle S."/>
        </authorList>
    </citation>
    <scope>NUCLEOTIDE SEQUENCE [LARGE SCALE GENOMIC DNA]</scope>
    <source>
        <strain evidence="5 6">NCTC1934</strain>
    </source>
</reference>
<dbReference type="GO" id="GO:0003700">
    <property type="term" value="F:DNA-binding transcription factor activity"/>
    <property type="evidence" value="ECO:0007669"/>
    <property type="project" value="InterPro"/>
</dbReference>
<evidence type="ECO:0000313" key="5">
    <source>
        <dbReference type="EMBL" id="SUD48872.1"/>
    </source>
</evidence>
<name>A0A379JJV9_9NOCA</name>
<dbReference type="GO" id="GO:0000976">
    <property type="term" value="F:transcription cis-regulatory region binding"/>
    <property type="evidence" value="ECO:0007669"/>
    <property type="project" value="TreeGrafter"/>
</dbReference>
<dbReference type="Pfam" id="PF12833">
    <property type="entry name" value="HTH_18"/>
    <property type="match status" value="1"/>
</dbReference>
<proteinExistence type="predicted"/>
<evidence type="ECO:0000256" key="2">
    <source>
        <dbReference type="ARBA" id="ARBA00023125"/>
    </source>
</evidence>
<dbReference type="Gene3D" id="1.10.10.60">
    <property type="entry name" value="Homeodomain-like"/>
    <property type="match status" value="1"/>
</dbReference>
<sequence length="91" mass="10195">MTLVGLLKNHAVTTPMSGKSRLTARSASCYTTLTDATQAEHYLRDTDIPLGRLATLLGYSEQAVFTRASRRWFGTTATDYRHTLREPPLQH</sequence>
<dbReference type="InterPro" id="IPR009057">
    <property type="entry name" value="Homeodomain-like_sf"/>
</dbReference>
<keyword evidence="1" id="KW-0805">Transcription regulation</keyword>
<dbReference type="GO" id="GO:0005829">
    <property type="term" value="C:cytosol"/>
    <property type="evidence" value="ECO:0007669"/>
    <property type="project" value="TreeGrafter"/>
</dbReference>
<dbReference type="EMBL" id="UGRY01000005">
    <property type="protein sequence ID" value="SUD48872.1"/>
    <property type="molecule type" value="Genomic_DNA"/>
</dbReference>
<evidence type="ECO:0000256" key="3">
    <source>
        <dbReference type="ARBA" id="ARBA00023163"/>
    </source>
</evidence>
<keyword evidence="2 5" id="KW-0238">DNA-binding</keyword>
<evidence type="ECO:0000313" key="6">
    <source>
        <dbReference type="Proteomes" id="UP000255467"/>
    </source>
</evidence>
<keyword evidence="3" id="KW-0804">Transcription</keyword>
<gene>
    <name evidence="5" type="ORF">NCTC1934_06216</name>
</gene>
<dbReference type="SUPFAM" id="SSF46689">
    <property type="entry name" value="Homeodomain-like"/>
    <property type="match status" value="1"/>
</dbReference>
<evidence type="ECO:0000259" key="4">
    <source>
        <dbReference type="PROSITE" id="PS01124"/>
    </source>
</evidence>
<keyword evidence="6" id="KW-1185">Reference proteome</keyword>
<protein>
    <submittedName>
        <fullName evidence="5">DNA-binding transcriptional regulator SoxS</fullName>
    </submittedName>
</protein>
<evidence type="ECO:0000256" key="1">
    <source>
        <dbReference type="ARBA" id="ARBA00023015"/>
    </source>
</evidence>
<dbReference type="PANTHER" id="PTHR47894:SF4">
    <property type="entry name" value="HTH-TYPE TRANSCRIPTIONAL REGULATOR GADX"/>
    <property type="match status" value="1"/>
</dbReference>
<dbReference type="AlphaFoldDB" id="A0A379JJV9"/>